<evidence type="ECO:0000256" key="14">
    <source>
        <dbReference type="SAM" id="Phobius"/>
    </source>
</evidence>
<reference evidence="17 18" key="1">
    <citation type="submission" date="2020-04" db="EMBL/GenBank/DDBJ databases">
        <title>Genome sequencing of novel species.</title>
        <authorList>
            <person name="Heo J."/>
            <person name="Kim S.-J."/>
            <person name="Kim J.-S."/>
            <person name="Hong S.-B."/>
            <person name="Kwon S.-W."/>
        </authorList>
    </citation>
    <scope>NUCLEOTIDE SEQUENCE [LARGE SCALE GENOMIC DNA]</scope>
    <source>
        <strain evidence="17 18">MFER-1</strain>
    </source>
</reference>
<dbReference type="FunFam" id="1.10.287.130:FF:000008">
    <property type="entry name" value="Two-component sensor histidine kinase"/>
    <property type="match status" value="1"/>
</dbReference>
<dbReference type="SMART" id="SM00388">
    <property type="entry name" value="HisKA"/>
    <property type="match status" value="1"/>
</dbReference>
<dbReference type="CDD" id="cd06225">
    <property type="entry name" value="HAMP"/>
    <property type="match status" value="1"/>
</dbReference>
<dbReference type="Gene3D" id="3.30.565.10">
    <property type="entry name" value="Histidine kinase-like ATPase, C-terminal domain"/>
    <property type="match status" value="1"/>
</dbReference>
<evidence type="ECO:0000256" key="5">
    <source>
        <dbReference type="ARBA" id="ARBA00022553"/>
    </source>
</evidence>
<evidence type="ECO:0000313" key="17">
    <source>
        <dbReference type="EMBL" id="QJD88013.1"/>
    </source>
</evidence>
<keyword evidence="9 17" id="KW-0418">Kinase</keyword>
<keyword evidence="5" id="KW-0597">Phosphoprotein</keyword>
<dbReference type="EMBL" id="CP051680">
    <property type="protein sequence ID" value="QJD88013.1"/>
    <property type="molecule type" value="Genomic_DNA"/>
</dbReference>
<dbReference type="PROSITE" id="PS50885">
    <property type="entry name" value="HAMP"/>
    <property type="match status" value="1"/>
</dbReference>
<sequence>MEYRIALPIVSFALLSAAAGIVGYRLYGYYRYVDEKWLILYMCFYVLVILPAVLNFAGKFRRLLLETKEITQGNLQAKIEIKGKGPISDLASHINNMKIGYRKALEVQMKSERLKSELITNVSHDLKTPLTSIINYVDLLKKEQPGSEKIGAYVEVLDRKSSRLKALIEDLFEASKMASGTIELDIQRIDVVALLDQAVAEFKDKFEHSSLFLRMKMSKPHIYAYLDGNKTWRLFENLLSNALKYSLPGTRVYVYLDEVDGRVTFQIQNTAQYEIDFAPDELFERFKRADESRHTEGSGLGLAIAKSIVELQGGDIRIEVSGDQFNVLIGFPIEARD</sequence>
<dbReference type="InterPro" id="IPR004358">
    <property type="entry name" value="Sig_transdc_His_kin-like_C"/>
</dbReference>
<evidence type="ECO:0000259" key="15">
    <source>
        <dbReference type="PROSITE" id="PS50109"/>
    </source>
</evidence>
<evidence type="ECO:0000256" key="8">
    <source>
        <dbReference type="ARBA" id="ARBA00022741"/>
    </source>
</evidence>
<accession>A0A7Z2ZQ44</accession>
<dbReference type="InterPro" id="IPR050398">
    <property type="entry name" value="HssS/ArlS-like"/>
</dbReference>
<organism evidence="17 18">
    <name type="scientific">Cohnella herbarum</name>
    <dbReference type="NCBI Taxonomy" id="2728023"/>
    <lineage>
        <taxon>Bacteria</taxon>
        <taxon>Bacillati</taxon>
        <taxon>Bacillota</taxon>
        <taxon>Bacilli</taxon>
        <taxon>Bacillales</taxon>
        <taxon>Paenibacillaceae</taxon>
        <taxon>Cohnella</taxon>
    </lineage>
</organism>
<comment type="catalytic activity">
    <reaction evidence="1">
        <text>ATP + protein L-histidine = ADP + protein N-phospho-L-histidine.</text>
        <dbReference type="EC" id="2.7.13.3"/>
    </reaction>
</comment>
<dbReference type="InterPro" id="IPR036890">
    <property type="entry name" value="HATPase_C_sf"/>
</dbReference>
<dbReference type="InterPro" id="IPR005467">
    <property type="entry name" value="His_kinase_dom"/>
</dbReference>
<dbReference type="PANTHER" id="PTHR45528:SF1">
    <property type="entry name" value="SENSOR HISTIDINE KINASE CPXA"/>
    <property type="match status" value="1"/>
</dbReference>
<dbReference type="KEGG" id="cheb:HH215_06230"/>
<keyword evidence="10" id="KW-0067">ATP-binding</keyword>
<name>A0A7Z2ZQ44_9BACL</name>
<feature type="domain" description="Histidine kinase" evidence="15">
    <location>
        <begin position="121"/>
        <end position="335"/>
    </location>
</feature>
<evidence type="ECO:0000256" key="11">
    <source>
        <dbReference type="ARBA" id="ARBA00022989"/>
    </source>
</evidence>
<dbReference type="GO" id="GO:0005886">
    <property type="term" value="C:plasma membrane"/>
    <property type="evidence" value="ECO:0007669"/>
    <property type="project" value="UniProtKB-SubCell"/>
</dbReference>
<keyword evidence="7 14" id="KW-0812">Transmembrane</keyword>
<evidence type="ECO:0000256" key="10">
    <source>
        <dbReference type="ARBA" id="ARBA00022840"/>
    </source>
</evidence>
<dbReference type="InterPro" id="IPR003594">
    <property type="entry name" value="HATPase_dom"/>
</dbReference>
<protein>
    <recommendedName>
        <fullName evidence="3">histidine kinase</fullName>
        <ecNumber evidence="3">2.7.13.3</ecNumber>
    </recommendedName>
</protein>
<dbReference type="Pfam" id="PF02518">
    <property type="entry name" value="HATPase_c"/>
    <property type="match status" value="1"/>
</dbReference>
<evidence type="ECO:0000256" key="2">
    <source>
        <dbReference type="ARBA" id="ARBA00004651"/>
    </source>
</evidence>
<dbReference type="AlphaFoldDB" id="A0A7Z2ZQ44"/>
<dbReference type="CDD" id="cd00082">
    <property type="entry name" value="HisKA"/>
    <property type="match status" value="1"/>
</dbReference>
<keyword evidence="4" id="KW-1003">Cell membrane</keyword>
<feature type="domain" description="HAMP" evidence="16">
    <location>
        <begin position="61"/>
        <end position="106"/>
    </location>
</feature>
<dbReference type="SMART" id="SM00387">
    <property type="entry name" value="HATPase_c"/>
    <property type="match status" value="1"/>
</dbReference>
<evidence type="ECO:0000256" key="3">
    <source>
        <dbReference type="ARBA" id="ARBA00012438"/>
    </source>
</evidence>
<dbReference type="SUPFAM" id="SSF47384">
    <property type="entry name" value="Homodimeric domain of signal transducing histidine kinase"/>
    <property type="match status" value="1"/>
</dbReference>
<evidence type="ECO:0000313" key="18">
    <source>
        <dbReference type="Proteomes" id="UP000502248"/>
    </source>
</evidence>
<dbReference type="Gene3D" id="1.10.287.130">
    <property type="match status" value="1"/>
</dbReference>
<feature type="transmembrane region" description="Helical" evidence="14">
    <location>
        <begin position="38"/>
        <end position="58"/>
    </location>
</feature>
<keyword evidence="8" id="KW-0547">Nucleotide-binding</keyword>
<keyword evidence="13 14" id="KW-0472">Membrane</keyword>
<dbReference type="GO" id="GO:0000155">
    <property type="term" value="F:phosphorelay sensor kinase activity"/>
    <property type="evidence" value="ECO:0007669"/>
    <property type="project" value="InterPro"/>
</dbReference>
<keyword evidence="6" id="KW-0808">Transferase</keyword>
<comment type="subcellular location">
    <subcellularLocation>
        <location evidence="2">Cell membrane</location>
        <topology evidence="2">Multi-pass membrane protein</topology>
    </subcellularLocation>
</comment>
<evidence type="ECO:0000256" key="13">
    <source>
        <dbReference type="ARBA" id="ARBA00023136"/>
    </source>
</evidence>
<dbReference type="PANTHER" id="PTHR45528">
    <property type="entry name" value="SENSOR HISTIDINE KINASE CPXA"/>
    <property type="match status" value="1"/>
</dbReference>
<evidence type="ECO:0000256" key="7">
    <source>
        <dbReference type="ARBA" id="ARBA00022692"/>
    </source>
</evidence>
<evidence type="ECO:0000256" key="12">
    <source>
        <dbReference type="ARBA" id="ARBA00023012"/>
    </source>
</evidence>
<evidence type="ECO:0000256" key="1">
    <source>
        <dbReference type="ARBA" id="ARBA00000085"/>
    </source>
</evidence>
<dbReference type="GO" id="GO:0005524">
    <property type="term" value="F:ATP binding"/>
    <property type="evidence" value="ECO:0007669"/>
    <property type="project" value="UniProtKB-KW"/>
</dbReference>
<evidence type="ECO:0000256" key="6">
    <source>
        <dbReference type="ARBA" id="ARBA00022679"/>
    </source>
</evidence>
<dbReference type="EC" id="2.7.13.3" evidence="3"/>
<dbReference type="Pfam" id="PF00512">
    <property type="entry name" value="HisKA"/>
    <property type="match status" value="1"/>
</dbReference>
<evidence type="ECO:0000256" key="4">
    <source>
        <dbReference type="ARBA" id="ARBA00022475"/>
    </source>
</evidence>
<dbReference type="InterPro" id="IPR003660">
    <property type="entry name" value="HAMP_dom"/>
</dbReference>
<dbReference type="InterPro" id="IPR003661">
    <property type="entry name" value="HisK_dim/P_dom"/>
</dbReference>
<keyword evidence="12" id="KW-0902">Two-component regulatory system</keyword>
<evidence type="ECO:0000259" key="16">
    <source>
        <dbReference type="PROSITE" id="PS50885"/>
    </source>
</evidence>
<dbReference type="PROSITE" id="PS50109">
    <property type="entry name" value="HIS_KIN"/>
    <property type="match status" value="1"/>
</dbReference>
<proteinExistence type="predicted"/>
<keyword evidence="11 14" id="KW-1133">Transmembrane helix</keyword>
<dbReference type="InterPro" id="IPR036097">
    <property type="entry name" value="HisK_dim/P_sf"/>
</dbReference>
<dbReference type="SUPFAM" id="SSF55874">
    <property type="entry name" value="ATPase domain of HSP90 chaperone/DNA topoisomerase II/histidine kinase"/>
    <property type="match status" value="1"/>
</dbReference>
<evidence type="ECO:0000256" key="9">
    <source>
        <dbReference type="ARBA" id="ARBA00022777"/>
    </source>
</evidence>
<dbReference type="Proteomes" id="UP000502248">
    <property type="component" value="Chromosome"/>
</dbReference>
<gene>
    <name evidence="17" type="ORF">HH215_06230</name>
</gene>
<dbReference type="PRINTS" id="PR00344">
    <property type="entry name" value="BCTRLSENSOR"/>
</dbReference>
<keyword evidence="18" id="KW-1185">Reference proteome</keyword>